<evidence type="ECO:0000313" key="3">
    <source>
        <dbReference type="EMBL" id="KPK71070.1"/>
    </source>
</evidence>
<dbReference type="Pfam" id="PF00534">
    <property type="entry name" value="Glycos_transf_1"/>
    <property type="match status" value="1"/>
</dbReference>
<accession>A0A0S8GDZ0</accession>
<dbReference type="InterPro" id="IPR028098">
    <property type="entry name" value="Glyco_trans_4-like_N"/>
</dbReference>
<feature type="domain" description="Glycosyl transferase family 1" evidence="1">
    <location>
        <begin position="210"/>
        <end position="374"/>
    </location>
</feature>
<evidence type="ECO:0000259" key="2">
    <source>
        <dbReference type="Pfam" id="PF13439"/>
    </source>
</evidence>
<dbReference type="GO" id="GO:0016757">
    <property type="term" value="F:glycosyltransferase activity"/>
    <property type="evidence" value="ECO:0007669"/>
    <property type="project" value="InterPro"/>
</dbReference>
<protein>
    <recommendedName>
        <fullName evidence="5">Glycosyltransferase subfamily 4-like N-terminal domain-containing protein</fullName>
    </recommendedName>
</protein>
<dbReference type="PANTHER" id="PTHR12526">
    <property type="entry name" value="GLYCOSYLTRANSFERASE"/>
    <property type="match status" value="1"/>
</dbReference>
<dbReference type="Pfam" id="PF13439">
    <property type="entry name" value="Glyco_transf_4"/>
    <property type="match status" value="1"/>
</dbReference>
<organism evidence="3 4">
    <name type="scientific">candidate division WOR_3 bacterium SM23_60</name>
    <dbReference type="NCBI Taxonomy" id="1703780"/>
    <lineage>
        <taxon>Bacteria</taxon>
        <taxon>Bacteria division WOR-3</taxon>
    </lineage>
</organism>
<name>A0A0S8GDZ0_UNCW3</name>
<dbReference type="Proteomes" id="UP000051096">
    <property type="component" value="Unassembled WGS sequence"/>
</dbReference>
<evidence type="ECO:0000259" key="1">
    <source>
        <dbReference type="Pfam" id="PF00534"/>
    </source>
</evidence>
<dbReference type="EMBL" id="LJUO01000072">
    <property type="protein sequence ID" value="KPK71070.1"/>
    <property type="molecule type" value="Genomic_DNA"/>
</dbReference>
<dbReference type="InterPro" id="IPR001296">
    <property type="entry name" value="Glyco_trans_1"/>
</dbReference>
<proteinExistence type="predicted"/>
<evidence type="ECO:0008006" key="5">
    <source>
        <dbReference type="Google" id="ProtNLM"/>
    </source>
</evidence>
<dbReference type="Gene3D" id="3.40.50.2000">
    <property type="entry name" value="Glycogen Phosphorylase B"/>
    <property type="match status" value="2"/>
</dbReference>
<evidence type="ECO:0000313" key="4">
    <source>
        <dbReference type="Proteomes" id="UP000051096"/>
    </source>
</evidence>
<feature type="domain" description="Glycosyltransferase subfamily 4-like N-terminal" evidence="2">
    <location>
        <begin position="40"/>
        <end position="199"/>
    </location>
</feature>
<dbReference type="SUPFAM" id="SSF53756">
    <property type="entry name" value="UDP-Glycosyltransferase/glycogen phosphorylase"/>
    <property type="match status" value="1"/>
</dbReference>
<comment type="caution">
    <text evidence="3">The sequence shown here is derived from an EMBL/GenBank/DDBJ whole genome shotgun (WGS) entry which is preliminary data.</text>
</comment>
<gene>
    <name evidence="3" type="ORF">AMJ87_07780</name>
</gene>
<sequence>MDQNIQNMKKTGDAIRILCILGGTRRHVGEKGFDGRVLCGPESQAIDMCSNLDRGRFETIIVYSKGGRLRREFENIGIQVEQFDTKSKFNLAEVLYLYRLIKVNDIDVLQTHGPRVDFFGAIAAKLAGIPHIITRHVAISQHLLSNFRKKLYASFDNIAMKWAAKVITVSHVVEDDLVENQGVVRDKIVTIVNGVDLNRFSMIDKKASIKIRSEFGIDAGMHVVGMIAQLSYWKGVAYFLSAIPSILSRCKYARFLIIGDGPERANLEALAERLGISQQVIFGGFRRDIPEIIASMDIVVLSSLREGLPLVLLESMAMGKPVVATNVGGVSELVQDGETGFIIAPRSPDTLAEAVTILLASAQRAREFGRAGRHRVEQYFSFDQMLKKYEEVYKLVVGKPSKT</sequence>
<dbReference type="AlphaFoldDB" id="A0A0S8GDZ0"/>
<reference evidence="3 4" key="1">
    <citation type="journal article" date="2015" name="Microbiome">
        <title>Genomic resolution of linkages in carbon, nitrogen, and sulfur cycling among widespread estuary sediment bacteria.</title>
        <authorList>
            <person name="Baker B.J."/>
            <person name="Lazar C.S."/>
            <person name="Teske A.P."/>
            <person name="Dick G.J."/>
        </authorList>
    </citation>
    <scope>NUCLEOTIDE SEQUENCE [LARGE SCALE GENOMIC DNA]</scope>
    <source>
        <strain evidence="3">SM23_60</strain>
    </source>
</reference>